<feature type="non-terminal residue" evidence="10">
    <location>
        <position position="1"/>
    </location>
</feature>
<feature type="non-terminal residue" evidence="10">
    <location>
        <position position="856"/>
    </location>
</feature>
<dbReference type="InterPro" id="IPR036525">
    <property type="entry name" value="Tubulin/FtsZ_GTPase_sf"/>
</dbReference>
<evidence type="ECO:0008006" key="12">
    <source>
        <dbReference type="Google" id="ProtNLM"/>
    </source>
</evidence>
<keyword evidence="11" id="KW-1185">Reference proteome</keyword>
<dbReference type="SUPFAM" id="SSF158230">
    <property type="entry name" value="PRP4-like"/>
    <property type="match status" value="1"/>
</dbReference>
<dbReference type="SUPFAM" id="SSF52490">
    <property type="entry name" value="Tubulin nucleotide-binding domain-like"/>
    <property type="match status" value="1"/>
</dbReference>
<feature type="region of interest" description="Disordered" evidence="5">
    <location>
        <begin position="1"/>
        <end position="31"/>
    </location>
</feature>
<evidence type="ECO:0000256" key="3">
    <source>
        <dbReference type="ARBA" id="ARBA00008507"/>
    </source>
</evidence>
<dbReference type="GO" id="GO:0005681">
    <property type="term" value="C:spliceosomal complex"/>
    <property type="evidence" value="ECO:0007669"/>
    <property type="project" value="InterPro"/>
</dbReference>
<evidence type="ECO:0000259" key="9">
    <source>
        <dbReference type="Pfam" id="PF14881"/>
    </source>
</evidence>
<dbReference type="InterPro" id="IPR019605">
    <property type="entry name" value="Misato_II_tubulin-like"/>
</dbReference>
<dbReference type="InterPro" id="IPR049942">
    <property type="entry name" value="DML1/Misato"/>
</dbReference>
<dbReference type="GO" id="GO:0005739">
    <property type="term" value="C:mitochondrion"/>
    <property type="evidence" value="ECO:0007669"/>
    <property type="project" value="UniProtKB-SubCell"/>
</dbReference>
<dbReference type="InterPro" id="IPR029209">
    <property type="entry name" value="DML1/Misato_tubulin"/>
</dbReference>
<feature type="domain" description="Prp18" evidence="6">
    <location>
        <begin position="203"/>
        <end position="325"/>
    </location>
</feature>
<dbReference type="GO" id="GO:0008380">
    <property type="term" value="P:RNA splicing"/>
    <property type="evidence" value="ECO:0007669"/>
    <property type="project" value="InterPro"/>
</dbReference>
<feature type="region of interest" description="Disordered" evidence="5">
    <location>
        <begin position="46"/>
        <end position="116"/>
    </location>
</feature>
<dbReference type="CDD" id="cd06060">
    <property type="entry name" value="misato"/>
    <property type="match status" value="1"/>
</dbReference>
<dbReference type="Pfam" id="PF14881">
    <property type="entry name" value="Tubulin_3"/>
    <property type="match status" value="1"/>
</dbReference>
<feature type="compositionally biased region" description="Basic and acidic residues" evidence="5">
    <location>
        <begin position="46"/>
        <end position="79"/>
    </location>
</feature>
<comment type="caution">
    <text evidence="10">The sequence shown here is derived from an EMBL/GenBank/DDBJ whole genome shotgun (WGS) entry which is preliminary data.</text>
</comment>
<feature type="compositionally biased region" description="Basic and acidic residues" evidence="5">
    <location>
        <begin position="8"/>
        <end position="27"/>
    </location>
</feature>
<dbReference type="SUPFAM" id="SSF47938">
    <property type="entry name" value="Functional domain of the splicing factor Prp18"/>
    <property type="match status" value="1"/>
</dbReference>
<comment type="subcellular location">
    <subcellularLocation>
        <location evidence="2">Mitochondrion</location>
    </subcellularLocation>
</comment>
<dbReference type="Pfam" id="PF08799">
    <property type="entry name" value="PRP4"/>
    <property type="match status" value="1"/>
</dbReference>
<evidence type="ECO:0000256" key="1">
    <source>
        <dbReference type="ARBA" id="ARBA00003757"/>
    </source>
</evidence>
<dbReference type="PANTHER" id="PTHR13391">
    <property type="entry name" value="MITOCHONDRIAL DISTRIBUTION REGULATOR MISATO"/>
    <property type="match status" value="1"/>
</dbReference>
<dbReference type="InterPro" id="IPR014906">
    <property type="entry name" value="PRP4-like"/>
</dbReference>
<dbReference type="Proteomes" id="UP000716446">
    <property type="component" value="Unassembled WGS sequence"/>
</dbReference>
<dbReference type="EMBL" id="CAIJEN010000001">
    <property type="protein sequence ID" value="CAD0082022.1"/>
    <property type="molecule type" value="Genomic_DNA"/>
</dbReference>
<comment type="function">
    <text evidence="1">Involved in the partitioning of the mitochondrial organelle and mitochondrial DNA (mtDNA) inheritance.</text>
</comment>
<protein>
    <recommendedName>
        <fullName evidence="12">Tubulin nucleotide-binding domain-like protein</fullName>
    </recommendedName>
</protein>
<dbReference type="AlphaFoldDB" id="A0A9N8J6Y3"/>
<feature type="domain" description="DML1/Misato tubulin" evidence="9">
    <location>
        <begin position="461"/>
        <end position="639"/>
    </location>
</feature>
<dbReference type="PANTHER" id="PTHR13391:SF0">
    <property type="entry name" value="PROTEIN MISATO HOMOLOG 1"/>
    <property type="match status" value="1"/>
</dbReference>
<keyword evidence="4" id="KW-0496">Mitochondrion</keyword>
<evidence type="ECO:0000259" key="6">
    <source>
        <dbReference type="Pfam" id="PF02840"/>
    </source>
</evidence>
<evidence type="ECO:0000256" key="5">
    <source>
        <dbReference type="SAM" id="MobiDB-lite"/>
    </source>
</evidence>
<evidence type="ECO:0000313" key="11">
    <source>
        <dbReference type="Proteomes" id="UP000716446"/>
    </source>
</evidence>
<dbReference type="InterPro" id="IPR004098">
    <property type="entry name" value="Prp18"/>
</dbReference>
<dbReference type="GO" id="GO:0007005">
    <property type="term" value="P:mitochondrion organization"/>
    <property type="evidence" value="ECO:0007669"/>
    <property type="project" value="InterPro"/>
</dbReference>
<gene>
    <name evidence="10" type="ORF">AWRI4619_LOCUS589</name>
</gene>
<proteinExistence type="inferred from homology"/>
<evidence type="ECO:0000256" key="4">
    <source>
        <dbReference type="ARBA" id="ARBA00023128"/>
    </source>
</evidence>
<dbReference type="InterPro" id="IPR036285">
    <property type="entry name" value="PRP4-like_sf"/>
</dbReference>
<reference evidence="10" key="1">
    <citation type="submission" date="2020-06" db="EMBL/GenBank/DDBJ databases">
        <authorList>
            <person name="Onetto C."/>
        </authorList>
    </citation>
    <scope>NUCLEOTIDE SEQUENCE</scope>
</reference>
<evidence type="ECO:0000313" key="10">
    <source>
        <dbReference type="EMBL" id="CAD0082022.1"/>
    </source>
</evidence>
<evidence type="ECO:0000256" key="2">
    <source>
        <dbReference type="ARBA" id="ARBA00004173"/>
    </source>
</evidence>
<dbReference type="Pfam" id="PF02840">
    <property type="entry name" value="Prp18"/>
    <property type="match status" value="1"/>
</dbReference>
<comment type="similarity">
    <text evidence="3">Belongs to the misato family.</text>
</comment>
<feature type="domain" description="Misato Segment II tubulin-like" evidence="8">
    <location>
        <begin position="365"/>
        <end position="457"/>
    </location>
</feature>
<evidence type="ECO:0000259" key="8">
    <source>
        <dbReference type="Pfam" id="PF10644"/>
    </source>
</evidence>
<dbReference type="Gene3D" id="1.20.940.10">
    <property type="entry name" value="Functional domain of the splicing factor Prp18"/>
    <property type="match status" value="1"/>
</dbReference>
<dbReference type="Gene3D" id="4.10.280.110">
    <property type="entry name" value="Pre-mRNA processing factor 4 domain"/>
    <property type="match status" value="1"/>
</dbReference>
<accession>A0A9N8J6Y3</accession>
<evidence type="ECO:0000259" key="7">
    <source>
        <dbReference type="Pfam" id="PF08799"/>
    </source>
</evidence>
<dbReference type="Pfam" id="PF10644">
    <property type="entry name" value="Misat_Tub_SegII"/>
    <property type="match status" value="1"/>
</dbReference>
<feature type="domain" description="Pre-mRNA processing factor 4 (PRP4)-like" evidence="7">
    <location>
        <begin position="124"/>
        <end position="151"/>
    </location>
</feature>
<organism evidence="10 11">
    <name type="scientific">Aureobasidium vineae</name>
    <dbReference type="NCBI Taxonomy" id="2773715"/>
    <lineage>
        <taxon>Eukaryota</taxon>
        <taxon>Fungi</taxon>
        <taxon>Dikarya</taxon>
        <taxon>Ascomycota</taxon>
        <taxon>Pezizomycotina</taxon>
        <taxon>Dothideomycetes</taxon>
        <taxon>Dothideomycetidae</taxon>
        <taxon>Dothideales</taxon>
        <taxon>Saccotheciaceae</taxon>
        <taxon>Aureobasidium</taxon>
    </lineage>
</organism>
<sequence length="856" mass="96829">KPTPKSQTPEEAKPSKYVKRADVEAQRQADYAAEQKAIEDARIARLEKKRKFDEDEAEKNRAREDKRKRLAEESRRLREEEEEREERIRRKRLGLPELPPKKKAIEGGDATPAPENDIPEEELIQKLRAMNEPARLFGETHNGQLRRYRKLAGLHASGKPKATMYSGPIPTTLQPVPEADMKVSDVVPKDTEGRTFLYRQLASYFTLVLSEWQVSLSLRDEAVKTSSSGKAAYSAMVQARDSMVPLYRKLEKGEVEEGILGPIVEIVRACQERRYVDANDAYLRLSIGKASAREKLHANDKDAAHIMSDEITRKFLQSIKRCLMITLQFGQQANHVGTHFWNAQPLQYVRLVTHEGDGNQSRHRRETYFTYGDEEESPVDHDVHFRPGHSEDGTETFTPRALIYDLKGAFGTLRRDNALYGAADDPAAIAQQMWAGNTNVIRTEQIQQSAYQQHLDQGLEPPTLSPDTVRYWSDFNRVFYHPKSIVQLQEYELNSSLMPFEKWTTGEDLFDSLDKEHDLLDRDLRPFLEECDQLQAIQMITSADDAWGGFTAKYLERMRDELGKTSAWVWGLEEGGRKPRVANVAQSIYQISSQASMYIPLTTLPDALPPYVNLNGSSRWHTSALQLLALESMTLPTRLRSGQQGRSSFADIETLLSNDGNRRVAQLNMSIKDPAELEGEANGHATQHDSRMNGFTNGNHGHDDAEAKDIDIDMQPKTANLTGERGHNSRRTHVFSQLQSLRGKWKSSLEIEDTNLASRDRFGHGPRIESHQSSLLFPVIDSFPQVFASGNIVRKLAVHATLSTTTSVAQRIRSVERIARSIIGIDEREALCDGLVGICEEYEDGWESGSESDDDS</sequence>
<name>A0A9N8J6Y3_9PEZI</name>